<evidence type="ECO:0000313" key="3">
    <source>
        <dbReference type="Proteomes" id="UP000076880"/>
    </source>
</evidence>
<feature type="transmembrane region" description="Helical" evidence="1">
    <location>
        <begin position="39"/>
        <end position="59"/>
    </location>
</feature>
<evidence type="ECO:0008006" key="4">
    <source>
        <dbReference type="Google" id="ProtNLM"/>
    </source>
</evidence>
<organism evidence="2 3">
    <name type="scientific">Enterobacter genomosp. S</name>
    <dbReference type="NCBI Taxonomy" id="2364151"/>
    <lineage>
        <taxon>Bacteria</taxon>
        <taxon>Pseudomonadati</taxon>
        <taxon>Pseudomonadota</taxon>
        <taxon>Gammaproteobacteria</taxon>
        <taxon>Enterobacterales</taxon>
        <taxon>Enterobacteriaceae</taxon>
        <taxon>Enterobacter</taxon>
        <taxon>Enterobacter cloacae complex</taxon>
        <taxon>Enterobacter cloacae complex clade S</taxon>
    </lineage>
</organism>
<gene>
    <name evidence="2" type="ORF">A3466_17800</name>
</gene>
<keyword evidence="3" id="KW-1185">Reference proteome</keyword>
<dbReference type="Proteomes" id="UP000076880">
    <property type="component" value="Unassembled WGS sequence"/>
</dbReference>
<evidence type="ECO:0000313" key="2">
    <source>
        <dbReference type="EMBL" id="KZR34914.1"/>
    </source>
</evidence>
<keyword evidence="1" id="KW-1133">Transmembrane helix</keyword>
<reference evidence="3" key="1">
    <citation type="submission" date="2016-03" db="EMBL/GenBank/DDBJ databases">
        <title>WGS of SAMN04393274.</title>
        <authorList>
            <person name="Adams M."/>
            <person name="Sutton G."/>
            <person name="Nelson K."/>
            <person name="Thaden J."/>
            <person name="Fowler V."/>
            <person name="Mccorrison J."/>
            <person name="Sanka R."/>
            <person name="Brinkac L."/>
            <person name="Nierman W."/>
        </authorList>
    </citation>
    <scope>NUCLEOTIDE SEQUENCE [LARGE SCALE GENOMIC DNA]</scope>
    <source>
        <strain evidence="3">GN06232</strain>
    </source>
</reference>
<accession>A0ABR5YR36</accession>
<proteinExistence type="predicted"/>
<evidence type="ECO:0000256" key="1">
    <source>
        <dbReference type="SAM" id="Phobius"/>
    </source>
</evidence>
<name>A0ABR5YR36_9ENTR</name>
<keyword evidence="1" id="KW-0812">Transmembrane</keyword>
<sequence length="107" mass="12378">MRESTLFFGQGEPAHDEKIFLRFKANQPFLTSQLQCDMYAPYQMIVLLPVYFFIATILCRKKIRTLFPKLNILIGLRISSKSPKLEGIQYALDIPIEEKASQRKSGH</sequence>
<comment type="caution">
    <text evidence="2">The sequence shown here is derived from an EMBL/GenBank/DDBJ whole genome shotgun (WGS) entry which is preliminary data.</text>
</comment>
<keyword evidence="1" id="KW-0472">Membrane</keyword>
<dbReference type="EMBL" id="LVVA01000005">
    <property type="protein sequence ID" value="KZR34914.1"/>
    <property type="molecule type" value="Genomic_DNA"/>
</dbReference>
<protein>
    <recommendedName>
        <fullName evidence="4">Transposase DDE domain-containing protein</fullName>
    </recommendedName>
</protein>